<keyword evidence="2" id="KW-1185">Reference proteome</keyword>
<dbReference type="Proteomes" id="UP001497514">
    <property type="component" value="Chromosome"/>
</dbReference>
<evidence type="ECO:0000313" key="1">
    <source>
        <dbReference type="EMBL" id="CAL2087463.1"/>
    </source>
</evidence>
<accession>A0ABP1EN90</accession>
<sequence>MIKNKYLCSVNCTLKHTSSQILVSKARNSYRLNLGYKIIDFTFCQLLTFRKKILDNSSCLALENIIDTDNFILIFVADNKHVLLLDVPQILKLKKALLSAFK</sequence>
<proteinExistence type="predicted"/>
<dbReference type="EMBL" id="OZ038524">
    <property type="protein sequence ID" value="CAL2087463.1"/>
    <property type="molecule type" value="Genomic_DNA"/>
</dbReference>
<protein>
    <submittedName>
        <fullName evidence="1">Uncharacterized protein</fullName>
    </submittedName>
</protein>
<organism evidence="1 2">
    <name type="scientific">Tenacibaculum dicentrarchi</name>
    <dbReference type="NCBI Taxonomy" id="669041"/>
    <lineage>
        <taxon>Bacteria</taxon>
        <taxon>Pseudomonadati</taxon>
        <taxon>Bacteroidota</taxon>
        <taxon>Flavobacteriia</taxon>
        <taxon>Flavobacteriales</taxon>
        <taxon>Flavobacteriaceae</taxon>
        <taxon>Tenacibaculum</taxon>
    </lineage>
</organism>
<evidence type="ECO:0000313" key="2">
    <source>
        <dbReference type="Proteomes" id="UP001497514"/>
    </source>
</evidence>
<name>A0ABP1EN90_9FLAO</name>
<reference evidence="1 2" key="1">
    <citation type="submission" date="2024-05" db="EMBL/GenBank/DDBJ databases">
        <authorList>
            <person name="Duchaud E."/>
        </authorList>
    </citation>
    <scope>NUCLEOTIDE SEQUENCE [LARGE SCALE GENOMIC DNA]</scope>
    <source>
        <strain evidence="1">Ena-SAMPLE-TAB-13-05-2024-13:56:06:370-140309</strain>
    </source>
</reference>
<gene>
    <name evidence="1" type="ORF">TD3509T_2230</name>
</gene>